<evidence type="ECO:0000313" key="10">
    <source>
        <dbReference type="Proteomes" id="UP000327013"/>
    </source>
</evidence>
<dbReference type="GO" id="GO:0032981">
    <property type="term" value="P:mitochondrial respiratory chain complex I assembly"/>
    <property type="evidence" value="ECO:0007669"/>
    <property type="project" value="TreeGrafter"/>
</dbReference>
<dbReference type="InterPro" id="IPR029063">
    <property type="entry name" value="SAM-dependent_MTases_sf"/>
</dbReference>
<gene>
    <name evidence="9" type="ORF">FH972_021918</name>
</gene>
<dbReference type="Gene3D" id="3.40.50.12710">
    <property type="match status" value="1"/>
</dbReference>
<dbReference type="PANTHER" id="PTHR12049">
    <property type="entry name" value="PROTEIN ARGININE METHYLTRANSFERASE NDUFAF7, MITOCHONDRIAL"/>
    <property type="match status" value="1"/>
</dbReference>
<dbReference type="OrthoDB" id="5595109at2759"/>
<comment type="function">
    <text evidence="7">Arginine methyltransferase involved in the assembly or stability of mitochondrial NADH:ubiquinone oxidoreductase complex (complex I).</text>
</comment>
<dbReference type="EC" id="2.1.1.320" evidence="7"/>
<keyword evidence="3 7" id="KW-0489">Methyltransferase</keyword>
<dbReference type="SUPFAM" id="SSF53335">
    <property type="entry name" value="S-adenosyl-L-methionine-dependent methyltransferases"/>
    <property type="match status" value="1"/>
</dbReference>
<sequence>MAAKVYAPFQSLSNSRSGRQLALRTVQEGWRVSCCSRSFSSTAKPASSRAWSTPLAKNLGEAITTTGPISIAKYMRECLTSPNGGYYTTQDAEGVDQFGKTGDFVTSPEISQIFGELVGVWFVAEWMSQGKRTEGVDIVELGPGRGTLMDDMLRTISRFTPMASSVESVRLIEASPTLRAAQHKLLCGNTPLEEIEGGGFKSKCKHLPHVSIIWQEDATALPKDDIKTPFIVAHEFFDALPINAFTSVSSKQISSSSTITTSSRTPDPRNTPTKLSHNEWRELLVSPTAPPSLLNPPKSIPPEFEISVAPTATPNSRLLPTLSSRYDALLAMPHSTIEICSEARSTTTTLTQLIGGAPKTNAGAMVRPSSSAFPMTKSTPSGAALIIDYGPANTVPVSTLRGIRAHRTCSPFESPGRVDLSADVDFLALAETALASSETVAVHGPVEQADWLGAMGGKERCDALLAKAGPGPGGEEIKGRIRAGWNRLVNKGPDGMGKVYKVMAIVPEDKGRRPVGFGGDI</sequence>
<dbReference type="GO" id="GO:0005739">
    <property type="term" value="C:mitochondrion"/>
    <property type="evidence" value="ECO:0007669"/>
    <property type="project" value="UniProtKB-SubCell"/>
</dbReference>
<keyword evidence="4 7" id="KW-0808">Transferase</keyword>
<evidence type="ECO:0000256" key="1">
    <source>
        <dbReference type="ARBA" id="ARBA00004173"/>
    </source>
</evidence>
<dbReference type="PANTHER" id="PTHR12049:SF7">
    <property type="entry name" value="PROTEIN ARGININE METHYLTRANSFERASE NDUFAF7, MITOCHONDRIAL"/>
    <property type="match status" value="1"/>
</dbReference>
<dbReference type="Proteomes" id="UP000327013">
    <property type="component" value="Unassembled WGS sequence"/>
</dbReference>
<comment type="similarity">
    <text evidence="2 7">Belongs to the NDUFAF7 family.</text>
</comment>
<name>A0A5N6KRA5_9ROSI</name>
<evidence type="ECO:0000256" key="8">
    <source>
        <dbReference type="SAM" id="MobiDB-lite"/>
    </source>
</evidence>
<keyword evidence="5 7" id="KW-0496">Mitochondrion</keyword>
<reference evidence="9 10" key="1">
    <citation type="submission" date="2019-06" db="EMBL/GenBank/DDBJ databases">
        <title>A chromosomal-level reference genome of Carpinus fangiana (Coryloideae, Betulaceae).</title>
        <authorList>
            <person name="Yang X."/>
            <person name="Wang Z."/>
            <person name="Zhang L."/>
            <person name="Hao G."/>
            <person name="Liu J."/>
            <person name="Yang Y."/>
        </authorList>
    </citation>
    <scope>NUCLEOTIDE SEQUENCE [LARGE SCALE GENOMIC DNA]</scope>
    <source>
        <strain evidence="9">Cfa_2016G</strain>
        <tissue evidence="9">Leaf</tissue>
    </source>
</reference>
<dbReference type="GO" id="GO:0032259">
    <property type="term" value="P:methylation"/>
    <property type="evidence" value="ECO:0007669"/>
    <property type="project" value="UniProtKB-KW"/>
</dbReference>
<proteinExistence type="inferred from homology"/>
<evidence type="ECO:0000256" key="3">
    <source>
        <dbReference type="ARBA" id="ARBA00022603"/>
    </source>
</evidence>
<evidence type="ECO:0000256" key="2">
    <source>
        <dbReference type="ARBA" id="ARBA00005891"/>
    </source>
</evidence>
<dbReference type="GO" id="GO:0035243">
    <property type="term" value="F:protein-arginine omega-N symmetric methyltransferase activity"/>
    <property type="evidence" value="ECO:0007669"/>
    <property type="project" value="UniProtKB-EC"/>
</dbReference>
<evidence type="ECO:0000256" key="5">
    <source>
        <dbReference type="ARBA" id="ARBA00023128"/>
    </source>
</evidence>
<dbReference type="AlphaFoldDB" id="A0A5N6KRA5"/>
<evidence type="ECO:0000313" key="9">
    <source>
        <dbReference type="EMBL" id="KAB8338979.1"/>
    </source>
</evidence>
<comment type="caution">
    <text evidence="9">The sequence shown here is derived from an EMBL/GenBank/DDBJ whole genome shotgun (WGS) entry which is preliminary data.</text>
</comment>
<evidence type="ECO:0000256" key="4">
    <source>
        <dbReference type="ARBA" id="ARBA00022679"/>
    </source>
</evidence>
<organism evidence="9 10">
    <name type="scientific">Carpinus fangiana</name>
    <dbReference type="NCBI Taxonomy" id="176857"/>
    <lineage>
        <taxon>Eukaryota</taxon>
        <taxon>Viridiplantae</taxon>
        <taxon>Streptophyta</taxon>
        <taxon>Embryophyta</taxon>
        <taxon>Tracheophyta</taxon>
        <taxon>Spermatophyta</taxon>
        <taxon>Magnoliopsida</taxon>
        <taxon>eudicotyledons</taxon>
        <taxon>Gunneridae</taxon>
        <taxon>Pentapetalae</taxon>
        <taxon>rosids</taxon>
        <taxon>fabids</taxon>
        <taxon>Fagales</taxon>
        <taxon>Betulaceae</taxon>
        <taxon>Carpinus</taxon>
    </lineage>
</organism>
<keyword evidence="10" id="KW-1185">Reference proteome</keyword>
<evidence type="ECO:0000256" key="7">
    <source>
        <dbReference type="RuleBase" id="RU364114"/>
    </source>
</evidence>
<dbReference type="InterPro" id="IPR038375">
    <property type="entry name" value="NDUFAF7_sf"/>
</dbReference>
<comment type="subcellular location">
    <subcellularLocation>
        <location evidence="1 7">Mitochondrion</location>
    </subcellularLocation>
</comment>
<accession>A0A5N6KRA5</accession>
<dbReference type="Pfam" id="PF02636">
    <property type="entry name" value="Methyltransf_28"/>
    <property type="match status" value="1"/>
</dbReference>
<dbReference type="InterPro" id="IPR003788">
    <property type="entry name" value="NDUFAF7"/>
</dbReference>
<comment type="catalytic activity">
    <reaction evidence="6 7">
        <text>L-arginyl-[protein] + 2 S-adenosyl-L-methionine = N(omega),N(omega)'-dimethyl-L-arginyl-[protein] + 2 S-adenosyl-L-homocysteine + 2 H(+)</text>
        <dbReference type="Rhea" id="RHEA:48108"/>
        <dbReference type="Rhea" id="RHEA-COMP:10532"/>
        <dbReference type="Rhea" id="RHEA-COMP:11992"/>
        <dbReference type="ChEBI" id="CHEBI:15378"/>
        <dbReference type="ChEBI" id="CHEBI:29965"/>
        <dbReference type="ChEBI" id="CHEBI:57856"/>
        <dbReference type="ChEBI" id="CHEBI:59789"/>
        <dbReference type="ChEBI" id="CHEBI:88221"/>
        <dbReference type="EC" id="2.1.1.320"/>
    </reaction>
</comment>
<feature type="region of interest" description="Disordered" evidence="8">
    <location>
        <begin position="255"/>
        <end position="278"/>
    </location>
</feature>
<feature type="compositionally biased region" description="Low complexity" evidence="8">
    <location>
        <begin position="255"/>
        <end position="265"/>
    </location>
</feature>
<dbReference type="EMBL" id="VIBQ01000010">
    <property type="protein sequence ID" value="KAB8338979.1"/>
    <property type="molecule type" value="Genomic_DNA"/>
</dbReference>
<evidence type="ECO:0000256" key="6">
    <source>
        <dbReference type="ARBA" id="ARBA00048612"/>
    </source>
</evidence>
<protein>
    <recommendedName>
        <fullName evidence="7">Protein arginine methyltransferase NDUFAF7</fullName>
        <ecNumber evidence="7">2.1.1.320</ecNumber>
    </recommendedName>
</protein>